<evidence type="ECO:0000313" key="1">
    <source>
        <dbReference type="EMBL" id="KAF1806567.1"/>
    </source>
</evidence>
<gene>
    <name evidence="1" type="ORF">FB192DRAFT_1009355</name>
</gene>
<name>A0A8H4F504_MUCCL</name>
<dbReference type="Proteomes" id="UP000469890">
    <property type="component" value="Unassembled WGS sequence"/>
</dbReference>
<proteinExistence type="predicted"/>
<sequence length="150" mass="17064">MASFKGIAILCFYSNGLFQGHCLNTINNESPYSLAGKLINHTDPKHNDCMEPDDFYSVMIQPYDSENEEIIPLLLRRPKNNDAAGLSTHEHEQETNNGYQFAFETSQFLSGQQAMLFKNKYFVNNNNSSGPEEDDQDLIVCIGNIEFKRD</sequence>
<dbReference type="EMBL" id="JAAECE010000001">
    <property type="protein sequence ID" value="KAF1806567.1"/>
    <property type="molecule type" value="Genomic_DNA"/>
</dbReference>
<organism evidence="1 2">
    <name type="scientific">Mucor circinelloides f. lusitanicus</name>
    <name type="common">Mucor racemosus var. lusitanicus</name>
    <dbReference type="NCBI Taxonomy" id="29924"/>
    <lineage>
        <taxon>Eukaryota</taxon>
        <taxon>Fungi</taxon>
        <taxon>Fungi incertae sedis</taxon>
        <taxon>Mucoromycota</taxon>
        <taxon>Mucoromycotina</taxon>
        <taxon>Mucoromycetes</taxon>
        <taxon>Mucorales</taxon>
        <taxon>Mucorineae</taxon>
        <taxon>Mucoraceae</taxon>
        <taxon>Mucor</taxon>
    </lineage>
</organism>
<reference evidence="1 2" key="1">
    <citation type="submission" date="2019-09" db="EMBL/GenBank/DDBJ databases">
        <authorList>
            <consortium name="DOE Joint Genome Institute"/>
            <person name="Mondo S.J."/>
            <person name="Navarro-Mendoza M.I."/>
            <person name="Perez-Arques C."/>
            <person name="Panchal S."/>
            <person name="Nicolas F.E."/>
            <person name="Ganguly P."/>
            <person name="Pangilinan J."/>
            <person name="Grigoriev I."/>
            <person name="Heitman J."/>
            <person name="Sanya K."/>
            <person name="Garre V."/>
        </authorList>
    </citation>
    <scope>NUCLEOTIDE SEQUENCE [LARGE SCALE GENOMIC DNA]</scope>
    <source>
        <strain evidence="1 2">MU402</strain>
    </source>
</reference>
<evidence type="ECO:0000313" key="2">
    <source>
        <dbReference type="Proteomes" id="UP000469890"/>
    </source>
</evidence>
<comment type="caution">
    <text evidence="1">The sequence shown here is derived from an EMBL/GenBank/DDBJ whole genome shotgun (WGS) entry which is preliminary data.</text>
</comment>
<accession>A0A8H4F504</accession>
<dbReference type="AlphaFoldDB" id="A0A8H4F504"/>
<protein>
    <submittedName>
        <fullName evidence="1">Uncharacterized protein</fullName>
    </submittedName>
</protein>